<evidence type="ECO:0000313" key="8">
    <source>
        <dbReference type="Proteomes" id="UP000440224"/>
    </source>
</evidence>
<protein>
    <submittedName>
        <fullName evidence="7">Type VI secretion system tip protein VgrG</fullName>
    </submittedName>
</protein>
<feature type="domain" description="Gp5/Type VI secretion system Vgr C-terminal trimerisation" evidence="6">
    <location>
        <begin position="490"/>
        <end position="600"/>
    </location>
</feature>
<dbReference type="InterPro" id="IPR050708">
    <property type="entry name" value="T6SS_VgrG/RHS"/>
</dbReference>
<dbReference type="NCBIfam" id="TIGR01646">
    <property type="entry name" value="vgr_GE"/>
    <property type="match status" value="1"/>
</dbReference>
<feature type="region of interest" description="Disordered" evidence="4">
    <location>
        <begin position="830"/>
        <end position="851"/>
    </location>
</feature>
<name>A0A6N7PSG3_9BACT</name>
<dbReference type="PANTHER" id="PTHR32305">
    <property type="match status" value="1"/>
</dbReference>
<reference evidence="7 8" key="1">
    <citation type="submission" date="2019-10" db="EMBL/GenBank/DDBJ databases">
        <title>A soil myxobacterium in the family Polyangiaceae.</title>
        <authorList>
            <person name="Li Y."/>
            <person name="Wang J."/>
        </authorList>
    </citation>
    <scope>NUCLEOTIDE SEQUENCE [LARGE SCALE GENOMIC DNA]</scope>
    <source>
        <strain evidence="7 8">DSM 14734</strain>
    </source>
</reference>
<comment type="similarity">
    <text evidence="2">Belongs to the VgrG protein family.</text>
</comment>
<evidence type="ECO:0000259" key="6">
    <source>
        <dbReference type="Pfam" id="PF22178"/>
    </source>
</evidence>
<dbReference type="GO" id="GO:0005576">
    <property type="term" value="C:extracellular region"/>
    <property type="evidence" value="ECO:0007669"/>
    <property type="project" value="UniProtKB-SubCell"/>
</dbReference>
<comment type="subcellular location">
    <subcellularLocation>
        <location evidence="1">Secreted</location>
    </subcellularLocation>
</comment>
<organism evidence="7 8">
    <name type="scientific">Polyangium spumosum</name>
    <dbReference type="NCBI Taxonomy" id="889282"/>
    <lineage>
        <taxon>Bacteria</taxon>
        <taxon>Pseudomonadati</taxon>
        <taxon>Myxococcota</taxon>
        <taxon>Polyangia</taxon>
        <taxon>Polyangiales</taxon>
        <taxon>Polyangiaceae</taxon>
        <taxon>Polyangium</taxon>
    </lineage>
</organism>
<dbReference type="InterPro" id="IPR017847">
    <property type="entry name" value="T6SS_RhsGE_Vgr_subset"/>
</dbReference>
<sequence>MPNLELSFASGIDSLSVRHFVVEEGLSTLFRVKVTARSPDDSIDLEEILGQPARFRIAAGLPFLQTDARVWGGVVSHFEQTRVEKTGLSTYELVIVPALWLLTQRRNHRLFQHIAIPDIVDELLAEWGIELVWAIDRSAYPKLELRTQYGESDHDFFCRLLEEAGITYHFRDDPEIGSRLVLTDRPHAGAPRAGQPITFVDSPGQAEVGEKEYVTALRLGHEVRPGRYTLRDFDFRNPDFQLFSQAAPAAGPEARYEQYHYEPSVMLVEQSHGADMSSVPTGGTPVSDDKGVARFHQPSGTRRARVALESQRAARRQVRFETNVIDLWPGQILTLTGHPRDDISGQRLLMTRFRIEGDPTEEWTMRGTAQFAVHPHRPPQVTPKPRIHGMQSAIVAGPPGEEIYTDEFGRVRVQLHWDREGKSDDNSSIWMRVSQGWAGGGFGLFTIPRVGHEVLVSFLDGDPDSPIVVGRVFNGSAQVPYKLPDNKTVSTFRSKSSPGSDGFNEIRFEDATEREHLYIQAQKDMDTLVKNDEMHAVGRDATRVVHKDETLTVGHNRSKVVHFNELETTGLNRNVTVGANRNTTVGVDDSTLVGGKYSVTMARGLTAKLPDALSKLMNGPLAPVLSGPITSVLGMIPIAPLGGARDLLEAVQRGPLSILRSLAPETFENVLGVLTGFVDDPGPPPTSFEMVDRKITLTTGEASIVLDGPNITMMAEGNIMLHARGNVGVMGDKEAALAGQEKTLVLSRANDVIVQAAKDVHLNPFDLSPERAGAAEAVEYPPLDELAESCPLCGGLLGEDEHGTYCLRLREEQKTCPVCGGSLIEHEDGTVSCSRSAGAGGATETEPAESR</sequence>
<evidence type="ECO:0000256" key="1">
    <source>
        <dbReference type="ARBA" id="ARBA00004613"/>
    </source>
</evidence>
<dbReference type="SUPFAM" id="SSF69279">
    <property type="entry name" value="Phage tail proteins"/>
    <property type="match status" value="2"/>
</dbReference>
<dbReference type="InterPro" id="IPR006533">
    <property type="entry name" value="T6SS_Vgr_RhsGE"/>
</dbReference>
<evidence type="ECO:0000256" key="2">
    <source>
        <dbReference type="ARBA" id="ARBA00005558"/>
    </source>
</evidence>
<dbReference type="Gene3D" id="2.40.50.230">
    <property type="entry name" value="Gp5 N-terminal domain"/>
    <property type="match status" value="1"/>
</dbReference>
<evidence type="ECO:0000313" key="7">
    <source>
        <dbReference type="EMBL" id="MRG94933.1"/>
    </source>
</evidence>
<dbReference type="SUPFAM" id="SSF69255">
    <property type="entry name" value="gp5 N-terminal domain-like"/>
    <property type="match status" value="1"/>
</dbReference>
<dbReference type="InterPro" id="IPR037026">
    <property type="entry name" value="Vgr_OB-fold_dom_sf"/>
</dbReference>
<dbReference type="RefSeq" id="WP_153821726.1">
    <property type="nucleotide sequence ID" value="NZ_WJIE01000006.1"/>
</dbReference>
<dbReference type="Pfam" id="PF22178">
    <property type="entry name" value="Gp5_trimer_C"/>
    <property type="match status" value="1"/>
</dbReference>
<dbReference type="AlphaFoldDB" id="A0A6N7PSG3"/>
<dbReference type="PANTHER" id="PTHR32305:SF15">
    <property type="entry name" value="PROTEIN RHSA-RELATED"/>
    <property type="match status" value="1"/>
</dbReference>
<keyword evidence="8" id="KW-1185">Reference proteome</keyword>
<dbReference type="Gene3D" id="4.10.220.110">
    <property type="match status" value="1"/>
</dbReference>
<gene>
    <name evidence="7" type="primary">tssI</name>
    <name evidence="7" type="ORF">GF068_23860</name>
</gene>
<evidence type="ECO:0000256" key="3">
    <source>
        <dbReference type="ARBA" id="ARBA00022525"/>
    </source>
</evidence>
<dbReference type="Gene3D" id="2.30.110.50">
    <property type="match status" value="1"/>
</dbReference>
<dbReference type="InterPro" id="IPR006531">
    <property type="entry name" value="Gp5/Vgr_OB"/>
</dbReference>
<dbReference type="NCBIfam" id="TIGR03361">
    <property type="entry name" value="VI_Rhs_Vgr"/>
    <property type="match status" value="1"/>
</dbReference>
<feature type="domain" description="Gp5/Type VI secretion system Vgr protein OB-fold" evidence="5">
    <location>
        <begin position="406"/>
        <end position="473"/>
    </location>
</feature>
<dbReference type="OrthoDB" id="5479878at2"/>
<evidence type="ECO:0000256" key="4">
    <source>
        <dbReference type="SAM" id="MobiDB-lite"/>
    </source>
</evidence>
<dbReference type="Proteomes" id="UP000440224">
    <property type="component" value="Unassembled WGS sequence"/>
</dbReference>
<accession>A0A6N7PSG3</accession>
<dbReference type="Gene3D" id="3.55.50.10">
    <property type="entry name" value="Baseplate protein-like domains"/>
    <property type="match status" value="1"/>
</dbReference>
<dbReference type="Pfam" id="PF04717">
    <property type="entry name" value="Phage_base_V"/>
    <property type="match status" value="1"/>
</dbReference>
<dbReference type="EMBL" id="WJIE01000006">
    <property type="protein sequence ID" value="MRG94933.1"/>
    <property type="molecule type" value="Genomic_DNA"/>
</dbReference>
<proteinExistence type="inferred from homology"/>
<comment type="caution">
    <text evidence="7">The sequence shown here is derived from an EMBL/GenBank/DDBJ whole genome shotgun (WGS) entry which is preliminary data.</text>
</comment>
<dbReference type="InterPro" id="IPR054030">
    <property type="entry name" value="Gp5_Vgr_C"/>
</dbReference>
<dbReference type="Pfam" id="PF05954">
    <property type="entry name" value="Phage_GPD"/>
    <property type="match status" value="1"/>
</dbReference>
<keyword evidence="3" id="KW-0964">Secreted</keyword>
<dbReference type="SUPFAM" id="SSF69349">
    <property type="entry name" value="Phage fibre proteins"/>
    <property type="match status" value="1"/>
</dbReference>
<evidence type="ECO:0000259" key="5">
    <source>
        <dbReference type="Pfam" id="PF04717"/>
    </source>
</evidence>